<reference evidence="1 2" key="1">
    <citation type="submission" date="2021-01" db="EMBL/GenBank/DDBJ databases">
        <title>Whole genome shotgun sequence of Planotetraspora phitsanulokensis NBRC 104273.</title>
        <authorList>
            <person name="Komaki H."/>
            <person name="Tamura T."/>
        </authorList>
    </citation>
    <scope>NUCLEOTIDE SEQUENCE [LARGE SCALE GENOMIC DNA]</scope>
    <source>
        <strain evidence="1 2">NBRC 104273</strain>
    </source>
</reference>
<accession>A0A8J3XE82</accession>
<evidence type="ECO:0000313" key="2">
    <source>
        <dbReference type="Proteomes" id="UP000622547"/>
    </source>
</evidence>
<dbReference type="PANTHER" id="PTHR43611">
    <property type="entry name" value="ALPHA-D-GLUCOSE 1-PHOSPHATE PHOSPHATASE"/>
    <property type="match status" value="1"/>
</dbReference>
<dbReference type="Proteomes" id="UP000622547">
    <property type="component" value="Unassembled WGS sequence"/>
</dbReference>
<dbReference type="InterPro" id="IPR036412">
    <property type="entry name" value="HAD-like_sf"/>
</dbReference>
<name>A0A8J3XE82_9ACTN</name>
<dbReference type="AlphaFoldDB" id="A0A8J3XE82"/>
<dbReference type="RefSeq" id="WP_204073508.1">
    <property type="nucleotide sequence ID" value="NZ_BAABHI010000013.1"/>
</dbReference>
<dbReference type="Gene3D" id="3.40.50.1000">
    <property type="entry name" value="HAD superfamily/HAD-like"/>
    <property type="match status" value="1"/>
</dbReference>
<keyword evidence="2" id="KW-1185">Reference proteome</keyword>
<dbReference type="PANTHER" id="PTHR43611:SF3">
    <property type="entry name" value="FLAVIN MONONUCLEOTIDE HYDROLASE 1, CHLOROPLATIC"/>
    <property type="match status" value="1"/>
</dbReference>
<dbReference type="InterPro" id="IPR023214">
    <property type="entry name" value="HAD_sf"/>
</dbReference>
<organism evidence="1 2">
    <name type="scientific">Planotetraspora phitsanulokensis</name>
    <dbReference type="NCBI Taxonomy" id="575192"/>
    <lineage>
        <taxon>Bacteria</taxon>
        <taxon>Bacillati</taxon>
        <taxon>Actinomycetota</taxon>
        <taxon>Actinomycetes</taxon>
        <taxon>Streptosporangiales</taxon>
        <taxon>Streptosporangiaceae</taxon>
        <taxon>Planotetraspora</taxon>
    </lineage>
</organism>
<dbReference type="NCBIfam" id="TIGR01509">
    <property type="entry name" value="HAD-SF-IA-v3"/>
    <property type="match status" value="1"/>
</dbReference>
<gene>
    <name evidence="1" type="ORF">Pph01_28230</name>
</gene>
<evidence type="ECO:0000313" key="1">
    <source>
        <dbReference type="EMBL" id="GII37820.1"/>
    </source>
</evidence>
<proteinExistence type="predicted"/>
<keyword evidence="1" id="KW-0378">Hydrolase</keyword>
<dbReference type="PRINTS" id="PR00413">
    <property type="entry name" value="HADHALOGNASE"/>
</dbReference>
<dbReference type="EMBL" id="BOOP01000010">
    <property type="protein sequence ID" value="GII37820.1"/>
    <property type="molecule type" value="Genomic_DNA"/>
</dbReference>
<dbReference type="SFLD" id="SFLDG01129">
    <property type="entry name" value="C1.5:_HAD__Beta-PGM__Phosphata"/>
    <property type="match status" value="1"/>
</dbReference>
<dbReference type="CDD" id="cd02603">
    <property type="entry name" value="HAD_sEH-N_like"/>
    <property type="match status" value="1"/>
</dbReference>
<dbReference type="GO" id="GO:0016787">
    <property type="term" value="F:hydrolase activity"/>
    <property type="evidence" value="ECO:0007669"/>
    <property type="project" value="UniProtKB-KW"/>
</dbReference>
<dbReference type="SUPFAM" id="SSF56784">
    <property type="entry name" value="HAD-like"/>
    <property type="match status" value="1"/>
</dbReference>
<protein>
    <submittedName>
        <fullName evidence="1">Hydrolase</fullName>
    </submittedName>
</protein>
<dbReference type="NCBIfam" id="TIGR01549">
    <property type="entry name" value="HAD-SF-IA-v1"/>
    <property type="match status" value="1"/>
</dbReference>
<dbReference type="InterPro" id="IPR006439">
    <property type="entry name" value="HAD-SF_hydro_IA"/>
</dbReference>
<dbReference type="SFLD" id="SFLDS00003">
    <property type="entry name" value="Haloacid_Dehalogenase"/>
    <property type="match status" value="1"/>
</dbReference>
<comment type="caution">
    <text evidence="1">The sequence shown here is derived from an EMBL/GenBank/DDBJ whole genome shotgun (WGS) entry which is preliminary data.</text>
</comment>
<sequence length="205" mass="22178">MTLPFAAVLCDFDGVIRFYDTAEVARLERAAGLPEGTTSRIAFSQERDLPALLGKITTEQWVQSIATGLSELVPEEQARGLAEAFASAEFRVDEDVLELLRRVQAHVPVVLVTNATLSLEADLLSLGLSHFADDVVSSARVGVVKPERRIYEIAAERASVSPQQCLFVDDRRENVEAAEALGMTGVLYGGIADLEKALSGHDLVP</sequence>
<dbReference type="Pfam" id="PF00702">
    <property type="entry name" value="Hydrolase"/>
    <property type="match status" value="1"/>
</dbReference>